<name>A0A9D2GJE6_9FIRM</name>
<organism evidence="2 3">
    <name type="scientific">Candidatus Lachnoclostridium stercorigallinarum</name>
    <dbReference type="NCBI Taxonomy" id="2838634"/>
    <lineage>
        <taxon>Bacteria</taxon>
        <taxon>Bacillati</taxon>
        <taxon>Bacillota</taxon>
        <taxon>Clostridia</taxon>
        <taxon>Lachnospirales</taxon>
        <taxon>Lachnospiraceae</taxon>
    </lineage>
</organism>
<reference evidence="2" key="1">
    <citation type="journal article" date="2021" name="PeerJ">
        <title>Extensive microbial diversity within the chicken gut microbiome revealed by metagenomics and culture.</title>
        <authorList>
            <person name="Gilroy R."/>
            <person name="Ravi A."/>
            <person name="Getino M."/>
            <person name="Pursley I."/>
            <person name="Horton D.L."/>
            <person name="Alikhan N.F."/>
            <person name="Baker D."/>
            <person name="Gharbi K."/>
            <person name="Hall N."/>
            <person name="Watson M."/>
            <person name="Adriaenssens E.M."/>
            <person name="Foster-Nyarko E."/>
            <person name="Jarju S."/>
            <person name="Secka A."/>
            <person name="Antonio M."/>
            <person name="Oren A."/>
            <person name="Chaudhuri R.R."/>
            <person name="La Ragione R."/>
            <person name="Hildebrand F."/>
            <person name="Pallen M.J."/>
        </authorList>
    </citation>
    <scope>NUCLEOTIDE SEQUENCE</scope>
    <source>
        <strain evidence="2">ChiBcec1-1093</strain>
    </source>
</reference>
<comment type="caution">
    <text evidence="2">The sequence shown here is derived from an EMBL/GenBank/DDBJ whole genome shotgun (WGS) entry which is preliminary data.</text>
</comment>
<evidence type="ECO:0000313" key="2">
    <source>
        <dbReference type="EMBL" id="HIZ79661.1"/>
    </source>
</evidence>
<dbReference type="EMBL" id="DXBC01000121">
    <property type="protein sequence ID" value="HIZ79661.1"/>
    <property type="molecule type" value="Genomic_DNA"/>
</dbReference>
<sequence>MFRREYIETEFKGYPSITQRLNELVEESGIQEGLCIVSVPELTTALCITSFWDKRGLDDLMDEIDRNFPARVNYKSQITPFDSAGNVKAAAVGRSLTLLVHGGKLILGSSQGVVLLEFDGPRKRAFEVQIAEREMKLYKTGIKTRYMGMCNMTEWVRSCVKNSGIREGLCHISQLHSTAGVILCDATENGAADIMGDIEKMVPTRADFKHRETASDAGGHVKTALTGSQISLPVHEGELVIGDRQGIVFAEFDGPRPRTVYAAVMASQFYIGQNGDFNG</sequence>
<dbReference type="Proteomes" id="UP000824101">
    <property type="component" value="Unassembled WGS sequence"/>
</dbReference>
<dbReference type="Gene3D" id="2.60.120.460">
    <property type="entry name" value="YjbQ-like"/>
    <property type="match status" value="2"/>
</dbReference>
<dbReference type="SUPFAM" id="SSF111038">
    <property type="entry name" value="YjbQ-like"/>
    <property type="match status" value="2"/>
</dbReference>
<evidence type="ECO:0000256" key="1">
    <source>
        <dbReference type="ARBA" id="ARBA00005534"/>
    </source>
</evidence>
<dbReference type="InterPro" id="IPR035917">
    <property type="entry name" value="YjbQ-like_sf"/>
</dbReference>
<dbReference type="AlphaFoldDB" id="A0A9D2GJE6"/>
<dbReference type="PANTHER" id="PTHR30615">
    <property type="entry name" value="UNCHARACTERIZED PROTEIN YJBQ-RELATED"/>
    <property type="match status" value="1"/>
</dbReference>
<dbReference type="Pfam" id="PF01894">
    <property type="entry name" value="YjbQ"/>
    <property type="match status" value="2"/>
</dbReference>
<evidence type="ECO:0000313" key="3">
    <source>
        <dbReference type="Proteomes" id="UP000824101"/>
    </source>
</evidence>
<accession>A0A9D2GJE6</accession>
<proteinExistence type="inferred from homology"/>
<gene>
    <name evidence="2" type="ORF">IAA17_07725</name>
</gene>
<comment type="similarity">
    <text evidence="1">Belongs to the UPF0047 family.</text>
</comment>
<dbReference type="PANTHER" id="PTHR30615:SF8">
    <property type="entry name" value="UPF0047 PROTEIN C4A8.02C"/>
    <property type="match status" value="1"/>
</dbReference>
<protein>
    <submittedName>
        <fullName evidence="2">Secondary thiamine-phosphate synthase enzyme YjbQ</fullName>
    </submittedName>
</protein>
<reference evidence="2" key="2">
    <citation type="submission" date="2021-04" db="EMBL/GenBank/DDBJ databases">
        <authorList>
            <person name="Gilroy R."/>
        </authorList>
    </citation>
    <scope>NUCLEOTIDE SEQUENCE</scope>
    <source>
        <strain evidence="2">ChiBcec1-1093</strain>
    </source>
</reference>
<dbReference type="NCBIfam" id="TIGR00149">
    <property type="entry name" value="TIGR00149_YjbQ"/>
    <property type="match status" value="2"/>
</dbReference>
<dbReference type="InterPro" id="IPR001602">
    <property type="entry name" value="UPF0047_YjbQ-like"/>
</dbReference>